<keyword evidence="10 14" id="KW-0472">Membrane</keyword>
<dbReference type="InterPro" id="IPR002251">
    <property type="entry name" value="Cl_channel_pln"/>
</dbReference>
<evidence type="ECO:0000256" key="9">
    <source>
        <dbReference type="ARBA" id="ARBA00023122"/>
    </source>
</evidence>
<dbReference type="CDD" id="cd04591">
    <property type="entry name" value="CBS_pair_voltage-gated_CLC_euk_bac"/>
    <property type="match status" value="1"/>
</dbReference>
<gene>
    <name evidence="17" type="ORF">OsJ_35963</name>
</gene>
<feature type="transmembrane region" description="Helical" evidence="14">
    <location>
        <begin position="343"/>
        <end position="362"/>
    </location>
</feature>
<evidence type="ECO:0000256" key="2">
    <source>
        <dbReference type="ARBA" id="ARBA00009476"/>
    </source>
</evidence>
<keyword evidence="6" id="KW-0851">Voltage-gated channel</keyword>
<dbReference type="EMBL" id="CM000149">
    <property type="protein sequence ID" value="EEE53145.1"/>
    <property type="molecule type" value="Genomic_DNA"/>
</dbReference>
<comment type="caution">
    <text evidence="14">Lacks conserved residue(s) required for the propagation of feature annotation.</text>
</comment>
<feature type="transmembrane region" description="Helical" evidence="14">
    <location>
        <begin position="483"/>
        <end position="500"/>
    </location>
</feature>
<keyword evidence="4 14" id="KW-0812">Transmembrane</keyword>
<name>B9GCY8_ORYSJ</name>
<dbReference type="GO" id="GO:0005247">
    <property type="term" value="F:voltage-gated chloride channel activity"/>
    <property type="evidence" value="ECO:0007669"/>
    <property type="project" value="InterPro"/>
</dbReference>
<reference evidence="17" key="1">
    <citation type="journal article" date="2005" name="PLoS Biol.">
        <title>The genomes of Oryza sativa: a history of duplications.</title>
        <authorList>
            <person name="Yu J."/>
            <person name="Wang J."/>
            <person name="Lin W."/>
            <person name="Li S."/>
            <person name="Li H."/>
            <person name="Zhou J."/>
            <person name="Ni P."/>
            <person name="Dong W."/>
            <person name="Hu S."/>
            <person name="Zeng C."/>
            <person name="Zhang J."/>
            <person name="Zhang Y."/>
            <person name="Li R."/>
            <person name="Xu Z."/>
            <person name="Li S."/>
            <person name="Li X."/>
            <person name="Zheng H."/>
            <person name="Cong L."/>
            <person name="Lin L."/>
            <person name="Yin J."/>
            <person name="Geng J."/>
            <person name="Li G."/>
            <person name="Shi J."/>
            <person name="Liu J."/>
            <person name="Lv H."/>
            <person name="Li J."/>
            <person name="Wang J."/>
            <person name="Deng Y."/>
            <person name="Ran L."/>
            <person name="Shi X."/>
            <person name="Wang X."/>
            <person name="Wu Q."/>
            <person name="Li C."/>
            <person name="Ren X."/>
            <person name="Wang J."/>
            <person name="Wang X."/>
            <person name="Li D."/>
            <person name="Liu D."/>
            <person name="Zhang X."/>
            <person name="Ji Z."/>
            <person name="Zhao W."/>
            <person name="Sun Y."/>
            <person name="Zhang Z."/>
            <person name="Bao J."/>
            <person name="Han Y."/>
            <person name="Dong L."/>
            <person name="Ji J."/>
            <person name="Chen P."/>
            <person name="Wu S."/>
            <person name="Liu J."/>
            <person name="Xiao Y."/>
            <person name="Bu D."/>
            <person name="Tan J."/>
            <person name="Yang L."/>
            <person name="Ye C."/>
            <person name="Zhang J."/>
            <person name="Xu J."/>
            <person name="Zhou Y."/>
            <person name="Yu Y."/>
            <person name="Zhang B."/>
            <person name="Zhuang S."/>
            <person name="Wei H."/>
            <person name="Liu B."/>
            <person name="Lei M."/>
            <person name="Yu H."/>
            <person name="Li Y."/>
            <person name="Xu H."/>
            <person name="Wei S."/>
            <person name="He X."/>
            <person name="Fang L."/>
            <person name="Zhang Z."/>
            <person name="Zhang Y."/>
            <person name="Huang X."/>
            <person name="Su Z."/>
            <person name="Tong W."/>
            <person name="Li J."/>
            <person name="Tong Z."/>
            <person name="Li S."/>
            <person name="Ye J."/>
            <person name="Wang L."/>
            <person name="Fang L."/>
            <person name="Lei T."/>
            <person name="Chen C."/>
            <person name="Chen H."/>
            <person name="Xu Z."/>
            <person name="Li H."/>
            <person name="Huang H."/>
            <person name="Zhang F."/>
            <person name="Xu H."/>
            <person name="Li N."/>
            <person name="Zhao C."/>
            <person name="Li S."/>
            <person name="Dong L."/>
            <person name="Huang Y."/>
            <person name="Li L."/>
            <person name="Xi Y."/>
            <person name="Qi Q."/>
            <person name="Li W."/>
            <person name="Zhang B."/>
            <person name="Hu W."/>
            <person name="Zhang Y."/>
            <person name="Tian X."/>
            <person name="Jiao Y."/>
            <person name="Liang X."/>
            <person name="Jin J."/>
            <person name="Gao L."/>
            <person name="Zheng W."/>
            <person name="Hao B."/>
            <person name="Liu S."/>
            <person name="Wang W."/>
            <person name="Yuan L."/>
            <person name="Cao M."/>
            <person name="McDermott J."/>
            <person name="Samudrala R."/>
            <person name="Wang J."/>
            <person name="Wong G.K."/>
            <person name="Yang H."/>
        </authorList>
    </citation>
    <scope>NUCLEOTIDE SEQUENCE [LARGE SCALE GENOMIC DNA]</scope>
</reference>
<dbReference type="SUPFAM" id="SSF81340">
    <property type="entry name" value="Clc chloride channel"/>
    <property type="match status" value="1"/>
</dbReference>
<evidence type="ECO:0000256" key="1">
    <source>
        <dbReference type="ARBA" id="ARBA00004141"/>
    </source>
</evidence>
<dbReference type="Pfam" id="PF00654">
    <property type="entry name" value="Voltage_CLC"/>
    <property type="match status" value="1"/>
</dbReference>
<dbReference type="FunFam" id="1.10.3080.10:FF:000004">
    <property type="entry name" value="Chloride channel ClC3"/>
    <property type="match status" value="1"/>
</dbReference>
<evidence type="ECO:0000256" key="4">
    <source>
        <dbReference type="ARBA" id="ARBA00022692"/>
    </source>
</evidence>
<evidence type="ECO:0000313" key="17">
    <source>
        <dbReference type="EMBL" id="EEE53145.1"/>
    </source>
</evidence>
<dbReference type="Proteomes" id="UP000007752">
    <property type="component" value="Chromosome 12"/>
</dbReference>
<dbReference type="PROSITE" id="PS51371">
    <property type="entry name" value="CBS"/>
    <property type="match status" value="1"/>
</dbReference>
<evidence type="ECO:0000256" key="7">
    <source>
        <dbReference type="ARBA" id="ARBA00022989"/>
    </source>
</evidence>
<keyword evidence="7 14" id="KW-1133">Transmembrane helix</keyword>
<dbReference type="GO" id="GO:0034707">
    <property type="term" value="C:chloride channel complex"/>
    <property type="evidence" value="ECO:0007669"/>
    <property type="project" value="UniProtKB-KW"/>
</dbReference>
<keyword evidence="11" id="KW-0869">Chloride channel</keyword>
<keyword evidence="3 14" id="KW-0813">Transport</keyword>
<evidence type="ECO:0000256" key="13">
    <source>
        <dbReference type="PROSITE-ProRule" id="PRU00703"/>
    </source>
</evidence>
<feature type="transmembrane region" description="Helical" evidence="14">
    <location>
        <begin position="255"/>
        <end position="279"/>
    </location>
</feature>
<feature type="region of interest" description="Disordered" evidence="15">
    <location>
        <begin position="1"/>
        <end position="29"/>
    </location>
</feature>
<keyword evidence="12 14" id="KW-0868">Chloride</keyword>
<dbReference type="AlphaFoldDB" id="B9GCY8"/>
<accession>B9GCY8</accession>
<feature type="transmembrane region" description="Helical" evidence="14">
    <location>
        <begin position="382"/>
        <end position="406"/>
    </location>
</feature>
<feature type="transmembrane region" description="Helical" evidence="14">
    <location>
        <begin position="140"/>
        <end position="165"/>
    </location>
</feature>
<reference evidence="17" key="2">
    <citation type="submission" date="2008-12" db="EMBL/GenBank/DDBJ databases">
        <title>Improved gene annotation of the rice (Oryza sativa) genomes.</title>
        <authorList>
            <person name="Wang J."/>
            <person name="Li R."/>
            <person name="Fan W."/>
            <person name="Huang Q."/>
            <person name="Zhang J."/>
            <person name="Zhou Y."/>
            <person name="Hu Y."/>
            <person name="Zi S."/>
            <person name="Li J."/>
            <person name="Ni P."/>
            <person name="Zheng H."/>
            <person name="Zhang Y."/>
            <person name="Zhao M."/>
            <person name="Hao Q."/>
            <person name="McDermott J."/>
            <person name="Samudrala R."/>
            <person name="Kristiansen K."/>
            <person name="Wong G.K.-S."/>
        </authorList>
    </citation>
    <scope>NUCLEOTIDE SEQUENCE</scope>
</reference>
<feature type="transmembrane region" description="Helical" evidence="14">
    <location>
        <begin position="98"/>
        <end position="119"/>
    </location>
</feature>
<evidence type="ECO:0000256" key="5">
    <source>
        <dbReference type="ARBA" id="ARBA00022737"/>
    </source>
</evidence>
<dbReference type="InterPro" id="IPR046342">
    <property type="entry name" value="CBS_dom_sf"/>
</dbReference>
<comment type="similarity">
    <text evidence="2 14">Belongs to the chloride channel (TC 2.A.49) family.</text>
</comment>
<evidence type="ECO:0000256" key="10">
    <source>
        <dbReference type="ARBA" id="ARBA00023136"/>
    </source>
</evidence>
<keyword evidence="9 13" id="KW-0129">CBS domain</keyword>
<dbReference type="SUPFAM" id="SSF54631">
    <property type="entry name" value="CBS-domain pair"/>
    <property type="match status" value="1"/>
</dbReference>
<protein>
    <recommendedName>
        <fullName evidence="14">Chloride channel protein</fullName>
    </recommendedName>
</protein>
<dbReference type="PANTHER" id="PTHR11689">
    <property type="entry name" value="CHLORIDE CHANNEL PROTEIN CLC FAMILY MEMBER"/>
    <property type="match status" value="1"/>
</dbReference>
<dbReference type="InterPro" id="IPR014743">
    <property type="entry name" value="Cl-channel_core"/>
</dbReference>
<evidence type="ECO:0000256" key="11">
    <source>
        <dbReference type="ARBA" id="ARBA00023173"/>
    </source>
</evidence>
<evidence type="ECO:0000256" key="15">
    <source>
        <dbReference type="SAM" id="MobiDB-lite"/>
    </source>
</evidence>
<feature type="transmembrane region" description="Helical" evidence="14">
    <location>
        <begin position="285"/>
        <end position="305"/>
    </location>
</feature>
<feature type="domain" description="CBS" evidence="16">
    <location>
        <begin position="539"/>
        <end position="601"/>
    </location>
</feature>
<keyword evidence="8 14" id="KW-0406">Ion transport</keyword>
<evidence type="ECO:0000256" key="14">
    <source>
        <dbReference type="RuleBase" id="RU361221"/>
    </source>
</evidence>
<evidence type="ECO:0000259" key="16">
    <source>
        <dbReference type="PROSITE" id="PS51371"/>
    </source>
</evidence>
<dbReference type="PRINTS" id="PR00762">
    <property type="entry name" value="CLCHANNEL"/>
</dbReference>
<evidence type="ECO:0000256" key="3">
    <source>
        <dbReference type="ARBA" id="ARBA00022448"/>
    </source>
</evidence>
<keyword evidence="6" id="KW-0407">Ion channel</keyword>
<dbReference type="InterPro" id="IPR000644">
    <property type="entry name" value="CBS_dom"/>
</dbReference>
<sequence>MEEEQSPRLAAGEPERKLEDGVTDAEDPGCTGNAAMSSLEQPLLKRSNTLTASHLAMVGAKVSHIESLDYEIIENDLFKHDWRRRSNVEVLQYIFLKWAMAFLVGLLTGVIASLINLAIENISGLKMLHMVQLVRKKRYWAGFLYFAGVNFGLTFIAAMLCVVFAPTAAGPGIPEIKAYLNGVDTPNMFGAPQLIVKIIGSICAVSSGLDLGKEGPLVHIGACLANLLSQGGSGRHRLRLRWLRYFDNDRDRRDLITCGASSGVCAAFRAPVGGVLFALEEVATWWRSALLWRTFFSTATVVVVLRGFIEVCRNGRCGLFGEGGLILFDVGDVAVRYHAGDLLPVTIVGVLGGVLGALYNHVLHKVLRVYNLINEKGRAAKLALALAVCALTSALLLDSLLIFFAVYCVLGLFTFGIAVPSGLFLPIILMGSAYGRVTALVLSRFARIDHGLYAVLGAAALMSGSMRMTVSLVVIFLELTNNLLLLPITMFVLLIAKTVGDAFNPSIYEIILDLKGLPFLEAKPEPWMKDLTVGELAAAKPRAVALQVVERVSTVVEALRATRHNGFPVLDRPRPGVSELHGLVLRSHLVAALRKRWFLPERRRTEEWEAREMFSSAELADKCGGVDELEISPEEMGMYVDLHPLTNTTPYTVVETMSVAKAVVLFRSVALRHMLIMPKFQGPEISPIVGILTRQDLIAHNILGAFPHLASKRKTH</sequence>
<dbReference type="PANTHER" id="PTHR11689:SF67">
    <property type="entry name" value="CHLORIDE CHANNEL PROTEIN CLC-A"/>
    <property type="match status" value="1"/>
</dbReference>
<evidence type="ECO:0000256" key="8">
    <source>
        <dbReference type="ARBA" id="ARBA00023065"/>
    </source>
</evidence>
<evidence type="ECO:0000256" key="12">
    <source>
        <dbReference type="ARBA" id="ARBA00023214"/>
    </source>
</evidence>
<keyword evidence="5" id="KW-0677">Repeat</keyword>
<dbReference type="PRINTS" id="PR01120">
    <property type="entry name" value="CLCHANNELPLT"/>
</dbReference>
<dbReference type="InterPro" id="IPR001807">
    <property type="entry name" value="ClC"/>
</dbReference>
<feature type="transmembrane region" description="Helical" evidence="14">
    <location>
        <begin position="412"/>
        <end position="431"/>
    </location>
</feature>
<organism evidence="17">
    <name type="scientific">Oryza sativa subsp. japonica</name>
    <name type="common">Rice</name>
    <dbReference type="NCBI Taxonomy" id="39947"/>
    <lineage>
        <taxon>Eukaryota</taxon>
        <taxon>Viridiplantae</taxon>
        <taxon>Streptophyta</taxon>
        <taxon>Embryophyta</taxon>
        <taxon>Tracheophyta</taxon>
        <taxon>Spermatophyta</taxon>
        <taxon>Magnoliopsida</taxon>
        <taxon>Liliopsida</taxon>
        <taxon>Poales</taxon>
        <taxon>Poaceae</taxon>
        <taxon>BOP clade</taxon>
        <taxon>Oryzoideae</taxon>
        <taxon>Oryzeae</taxon>
        <taxon>Oryzinae</taxon>
        <taxon>Oryza</taxon>
        <taxon>Oryza sativa</taxon>
    </lineage>
</organism>
<dbReference type="InterPro" id="IPR051280">
    <property type="entry name" value="Cl-channel/antiporter"/>
</dbReference>
<proteinExistence type="inferred from homology"/>
<dbReference type="CDD" id="cd03685">
    <property type="entry name" value="ClC_6_like"/>
    <property type="match status" value="1"/>
</dbReference>
<comment type="subcellular location">
    <subcellularLocation>
        <location evidence="1 14">Membrane</location>
        <topology evidence="1 14">Multi-pass membrane protein</topology>
    </subcellularLocation>
</comment>
<dbReference type="Gene3D" id="1.10.3080.10">
    <property type="entry name" value="Clc chloride channel"/>
    <property type="match status" value="1"/>
</dbReference>
<evidence type="ECO:0000256" key="6">
    <source>
        <dbReference type="ARBA" id="ARBA00022882"/>
    </source>
</evidence>